<dbReference type="InterPro" id="IPR038324">
    <property type="entry name" value="Rpb4/RPC9_sf"/>
</dbReference>
<dbReference type="PANTHER" id="PTHR15561:SF0">
    <property type="entry name" value="DNA-DIRECTED RNA POLYMERASE III SUBUNIT RPC9"/>
    <property type="match status" value="1"/>
</dbReference>
<comment type="subcellular location">
    <subcellularLocation>
        <location evidence="1">Nucleus</location>
    </subcellularLocation>
</comment>
<dbReference type="InterPro" id="IPR005574">
    <property type="entry name" value="Rpb4/RPC9"/>
</dbReference>
<dbReference type="PANTHER" id="PTHR15561">
    <property type="entry name" value="CALCITONIN GENE-RELATED PEPTIDE-RECEPTOR COMPONENT PROTEIN"/>
    <property type="match status" value="1"/>
</dbReference>
<comment type="similarity">
    <text evidence="2">Belongs to the eukaryotic RPC9 RNA polymerase subunit family.</text>
</comment>
<sequence length="197" mass="22344">MKILDAGTETISNLDVLAWIASKRAQHTTENAEDKAAGKEASPHPKNFLDSLTKHERELKNAKLYPYSSNPTAYTGGKHYGVMARFDKLLMERVCFPLEDKYKDGDMGMTTEEVEKALSKEQDEKALTETEQLMLLNHAPSCIEQLQPMVEGCEERFTPEEQQVVVDCIMEVYRVEDLERRRKAELAAEQDGAMEEG</sequence>
<dbReference type="GO" id="GO:0000166">
    <property type="term" value="F:nucleotide binding"/>
    <property type="evidence" value="ECO:0007669"/>
    <property type="project" value="InterPro"/>
</dbReference>
<evidence type="ECO:0000256" key="3">
    <source>
        <dbReference type="ARBA" id="ARBA00016672"/>
    </source>
</evidence>
<gene>
    <name evidence="7" type="ORF">LTR97_001402</name>
</gene>
<organism evidence="7 8">
    <name type="scientific">Elasticomyces elasticus</name>
    <dbReference type="NCBI Taxonomy" id="574655"/>
    <lineage>
        <taxon>Eukaryota</taxon>
        <taxon>Fungi</taxon>
        <taxon>Dikarya</taxon>
        <taxon>Ascomycota</taxon>
        <taxon>Pezizomycotina</taxon>
        <taxon>Dothideomycetes</taxon>
        <taxon>Dothideomycetidae</taxon>
        <taxon>Mycosphaerellales</taxon>
        <taxon>Teratosphaeriaceae</taxon>
        <taxon>Elasticomyces</taxon>
    </lineage>
</organism>
<dbReference type="GO" id="GO:0005666">
    <property type="term" value="C:RNA polymerase III complex"/>
    <property type="evidence" value="ECO:0007669"/>
    <property type="project" value="InterPro"/>
</dbReference>
<keyword evidence="6" id="KW-0539">Nucleus</keyword>
<evidence type="ECO:0000313" key="7">
    <source>
        <dbReference type="EMBL" id="KAK5706414.1"/>
    </source>
</evidence>
<evidence type="ECO:0000256" key="5">
    <source>
        <dbReference type="ARBA" id="ARBA00023163"/>
    </source>
</evidence>
<keyword evidence="5" id="KW-0804">Transcription</keyword>
<dbReference type="EMBL" id="JAVRQU010000002">
    <property type="protein sequence ID" value="KAK5706414.1"/>
    <property type="molecule type" value="Genomic_DNA"/>
</dbReference>
<comment type="caution">
    <text evidence="7">The sequence shown here is derived from an EMBL/GenBank/DDBJ whole genome shotgun (WGS) entry which is preliminary data.</text>
</comment>
<evidence type="ECO:0000256" key="4">
    <source>
        <dbReference type="ARBA" id="ARBA00022478"/>
    </source>
</evidence>
<dbReference type="InterPro" id="IPR010997">
    <property type="entry name" value="HRDC-like_sf"/>
</dbReference>
<evidence type="ECO:0000313" key="8">
    <source>
        <dbReference type="Proteomes" id="UP001310594"/>
    </source>
</evidence>
<dbReference type="InterPro" id="IPR038846">
    <property type="entry name" value="RPC9"/>
</dbReference>
<reference evidence="7" key="1">
    <citation type="submission" date="2023-08" db="EMBL/GenBank/DDBJ databases">
        <title>Black Yeasts Isolated from many extreme environments.</title>
        <authorList>
            <person name="Coleine C."/>
            <person name="Stajich J.E."/>
            <person name="Selbmann L."/>
        </authorList>
    </citation>
    <scope>NUCLEOTIDE SEQUENCE</scope>
    <source>
        <strain evidence="7">CCFEE 5810</strain>
    </source>
</reference>
<dbReference type="Pfam" id="PF03874">
    <property type="entry name" value="RNA_pol_Rpb4"/>
    <property type="match status" value="1"/>
</dbReference>
<evidence type="ECO:0000256" key="2">
    <source>
        <dbReference type="ARBA" id="ARBA00006898"/>
    </source>
</evidence>
<dbReference type="SUPFAM" id="SSF47819">
    <property type="entry name" value="HRDC-like"/>
    <property type="match status" value="1"/>
</dbReference>
<accession>A0AAN7WG44</accession>
<evidence type="ECO:0000256" key="6">
    <source>
        <dbReference type="ARBA" id="ARBA00023242"/>
    </source>
</evidence>
<evidence type="ECO:0000256" key="1">
    <source>
        <dbReference type="ARBA" id="ARBA00004123"/>
    </source>
</evidence>
<proteinExistence type="inferred from homology"/>
<protein>
    <recommendedName>
        <fullName evidence="3">DNA-directed RNA polymerase III subunit RPC9</fullName>
    </recommendedName>
</protein>
<dbReference type="Gene3D" id="1.20.1250.40">
    <property type="match status" value="1"/>
</dbReference>
<dbReference type="AlphaFoldDB" id="A0AAN7WG44"/>
<keyword evidence="4" id="KW-0240">DNA-directed RNA polymerase</keyword>
<name>A0AAN7WG44_9PEZI</name>
<dbReference type="GO" id="GO:0006384">
    <property type="term" value="P:transcription initiation at RNA polymerase III promoter"/>
    <property type="evidence" value="ECO:0007669"/>
    <property type="project" value="InterPro"/>
</dbReference>
<dbReference type="Proteomes" id="UP001310594">
    <property type="component" value="Unassembled WGS sequence"/>
</dbReference>